<dbReference type="Proteomes" id="UP000243499">
    <property type="component" value="Chromosome 7"/>
</dbReference>
<evidence type="ECO:0000313" key="2">
    <source>
        <dbReference type="EMBL" id="PVH35858.1"/>
    </source>
</evidence>
<dbReference type="Gramene" id="PVH35858">
    <property type="protein sequence ID" value="PVH35858"/>
    <property type="gene ID" value="PAHAL_7G294900"/>
</dbReference>
<feature type="region of interest" description="Disordered" evidence="1">
    <location>
        <begin position="19"/>
        <end position="61"/>
    </location>
</feature>
<accession>A0A2T8IDY1</accession>
<feature type="compositionally biased region" description="Basic and acidic residues" evidence="1">
    <location>
        <begin position="50"/>
        <end position="60"/>
    </location>
</feature>
<organism evidence="2">
    <name type="scientific">Panicum hallii</name>
    <dbReference type="NCBI Taxonomy" id="206008"/>
    <lineage>
        <taxon>Eukaryota</taxon>
        <taxon>Viridiplantae</taxon>
        <taxon>Streptophyta</taxon>
        <taxon>Embryophyta</taxon>
        <taxon>Tracheophyta</taxon>
        <taxon>Spermatophyta</taxon>
        <taxon>Magnoliopsida</taxon>
        <taxon>Liliopsida</taxon>
        <taxon>Poales</taxon>
        <taxon>Poaceae</taxon>
        <taxon>PACMAD clade</taxon>
        <taxon>Panicoideae</taxon>
        <taxon>Panicodae</taxon>
        <taxon>Paniceae</taxon>
        <taxon>Panicinae</taxon>
        <taxon>Panicum</taxon>
        <taxon>Panicum sect. Panicum</taxon>
    </lineage>
</organism>
<dbReference type="AlphaFoldDB" id="A0A2T8IDY1"/>
<dbReference type="EMBL" id="CM008052">
    <property type="protein sequence ID" value="PVH35858.1"/>
    <property type="molecule type" value="Genomic_DNA"/>
</dbReference>
<sequence>MEKFKSKLFEMQLQPLMVGTGLDEDTSGAGEAGRPPVHHLGSEPNTSPDLEGKTSRREEDQSFLQQKGITSCQMRHHLFPSLEMEANSSQMILQKELPSAAVYKATGTYQPDYQLSLSLIREGGSTCLCYVAVPVNLACEEQQLPWLRCYCCKYRYASPGHKTGHG</sequence>
<proteinExistence type="predicted"/>
<name>A0A2T8IDY1_9POAL</name>
<reference evidence="2" key="1">
    <citation type="submission" date="2018-04" db="EMBL/GenBank/DDBJ databases">
        <title>WGS assembly of Panicum hallii.</title>
        <authorList>
            <person name="Lovell J."/>
            <person name="Jenkins J."/>
            <person name="Lowry D."/>
            <person name="Mamidi S."/>
            <person name="Sreedasyam A."/>
            <person name="Weng X."/>
            <person name="Barry K."/>
            <person name="Bonette J."/>
            <person name="Campitelli B."/>
            <person name="Daum C."/>
            <person name="Gordon S."/>
            <person name="Gould B."/>
            <person name="Lipzen A."/>
            <person name="Macqueen A."/>
            <person name="Palacio-Mejia J."/>
            <person name="Plott C."/>
            <person name="Shakirov E."/>
            <person name="Shu S."/>
            <person name="Yoshinaga Y."/>
            <person name="Zane M."/>
            <person name="Rokhsar D."/>
            <person name="Grimwood J."/>
            <person name="Schmutz J."/>
            <person name="Juenger T."/>
        </authorList>
    </citation>
    <scope>NUCLEOTIDE SEQUENCE [LARGE SCALE GENOMIC DNA]</scope>
    <source>
        <strain evidence="2">FIL2</strain>
    </source>
</reference>
<evidence type="ECO:0000256" key="1">
    <source>
        <dbReference type="SAM" id="MobiDB-lite"/>
    </source>
</evidence>
<gene>
    <name evidence="2" type="ORF">PAHAL_7G294900</name>
</gene>
<protein>
    <submittedName>
        <fullName evidence="2">Uncharacterized protein</fullName>
    </submittedName>
</protein>